<dbReference type="Pfam" id="PF01843">
    <property type="entry name" value="DIL"/>
    <property type="match status" value="1"/>
</dbReference>
<evidence type="ECO:0000313" key="5">
    <source>
        <dbReference type="Proteomes" id="UP000324705"/>
    </source>
</evidence>
<evidence type="ECO:0000256" key="1">
    <source>
        <dbReference type="SAM" id="Coils"/>
    </source>
</evidence>
<keyword evidence="1" id="KW-0175">Coiled coil</keyword>
<dbReference type="AlphaFoldDB" id="A0A9R1S270"/>
<keyword evidence="5" id="KW-1185">Reference proteome</keyword>
<dbReference type="PROSITE" id="PS51126">
    <property type="entry name" value="DILUTE"/>
    <property type="match status" value="1"/>
</dbReference>
<protein>
    <recommendedName>
        <fullName evidence="3">Dilute domain-containing protein</fullName>
    </recommendedName>
</protein>
<accession>A0A9R1S270</accession>
<dbReference type="EMBL" id="LT934116">
    <property type="protein sequence ID" value="VAH78321.1"/>
    <property type="molecule type" value="Genomic_DNA"/>
</dbReference>
<dbReference type="InterPro" id="IPR002710">
    <property type="entry name" value="Dilute_dom"/>
</dbReference>
<name>A0A9R1S270_TRITD</name>
<feature type="coiled-coil region" evidence="1">
    <location>
        <begin position="456"/>
        <end position="546"/>
    </location>
</feature>
<dbReference type="Gramene" id="TRITD3Bv1G145170.35">
    <property type="protein sequence ID" value="TRITD3Bv1G145170.35"/>
    <property type="gene ID" value="TRITD3Bv1G145170"/>
</dbReference>
<feature type="coiled-coil region" evidence="1">
    <location>
        <begin position="71"/>
        <end position="406"/>
    </location>
</feature>
<feature type="compositionally biased region" description="Low complexity" evidence="2">
    <location>
        <begin position="642"/>
        <end position="660"/>
    </location>
</feature>
<organism evidence="4 5">
    <name type="scientific">Triticum turgidum subsp. durum</name>
    <name type="common">Durum wheat</name>
    <name type="synonym">Triticum durum</name>
    <dbReference type="NCBI Taxonomy" id="4567"/>
    <lineage>
        <taxon>Eukaryota</taxon>
        <taxon>Viridiplantae</taxon>
        <taxon>Streptophyta</taxon>
        <taxon>Embryophyta</taxon>
        <taxon>Tracheophyta</taxon>
        <taxon>Spermatophyta</taxon>
        <taxon>Magnoliopsida</taxon>
        <taxon>Liliopsida</taxon>
        <taxon>Poales</taxon>
        <taxon>Poaceae</taxon>
        <taxon>BOP clade</taxon>
        <taxon>Pooideae</taxon>
        <taxon>Triticodae</taxon>
        <taxon>Triticeae</taxon>
        <taxon>Triticinae</taxon>
        <taxon>Triticum</taxon>
    </lineage>
</organism>
<feature type="domain" description="Dilute" evidence="3">
    <location>
        <begin position="778"/>
        <end position="1081"/>
    </location>
</feature>
<dbReference type="PANTHER" id="PTHR16027">
    <property type="entry name" value="DILUTE DOMAIN-CONTAINING PROTEIN YPR089W"/>
    <property type="match status" value="1"/>
</dbReference>
<feature type="region of interest" description="Disordered" evidence="2">
    <location>
        <begin position="642"/>
        <end position="709"/>
    </location>
</feature>
<dbReference type="SMART" id="SM01132">
    <property type="entry name" value="DIL"/>
    <property type="match status" value="1"/>
</dbReference>
<evidence type="ECO:0000313" key="4">
    <source>
        <dbReference type="EMBL" id="VAH78321.1"/>
    </source>
</evidence>
<reference evidence="4 5" key="1">
    <citation type="submission" date="2017-09" db="EMBL/GenBank/DDBJ databases">
        <authorList>
            <consortium name="International Durum Wheat Genome Sequencing Consortium (IDWGSC)"/>
            <person name="Milanesi L."/>
        </authorList>
    </citation>
    <scope>NUCLEOTIDE SEQUENCE [LARGE SCALE GENOMIC DNA]</scope>
    <source>
        <strain evidence="5">cv. Svevo</strain>
    </source>
</reference>
<dbReference type="InterPro" id="IPR052072">
    <property type="entry name" value="Vascular_dev_regulator"/>
</dbReference>
<sequence length="1138" mass="128861">MADLQSSLTIEKQQHEASVVELAEAQGKIEELLREVGDADEKSTLLETTVQRLEERLTENDALSTTERQESEATKKLLNEVQGKNEELLKKLEDAGKNIVHYQDTTQRLEENVAAVEISLKDERQQNDVIMKQLADAQVEIVELQRNLEGADKRNSLLQDSLQRLDEESTARDALLVAEKQEKEVTKKTLTEALDRIEELVKELECANSSMHQLQDSIQRLEQSASAREAVLLTEHQEKDAKSKALAEAEARIDGLLEEISSANINIDLLKKTMKRLEEGATTTDALYLEEKHAHDQTKKVFSEAQEVNQELLRKVEEADKNIGHLLENVERLEEDVTAKDVLLLTEKQAHEATRKTLVEAQERNEELLKKIHDDDKNILQLQFTIQRLEENTATKENLLLREREQNDATTKAQIESQERSEELLKKFVDVDRKIDLLQDSIERLGESSTTKDALLLSERQEKDAMKKELAEAGERNGELLMKIEDTNEKIEHLQNTIIKLEEDIAAKDVSLEAARQENDSIRKSLTEAQERNEELLRKISDNEYRIHLLQDTVQKIQVDAISRLSSFVMEKQDSDVAKRALTEAQERNEDLLKRNEDLLNRNNDLVKKIEESGKVITHLQESLQRIEGKAANLEAENHVLRQQATATPPSTAKSPPSRSKITRIHRSPENGHVLNGELRQAELRPSAGMSEATPPVGNAPNSSNQKDFEHGEKLQRVLNQKHQSLQPQQPQDDQQWLLTCIPQYLGFSGSKPVATLLIYQCLLHWRSFEAMKTGVFDRILHAINSAIEAEHDVRTLAYWLSNLSALTVLLQRSFKTTRTTLSTPQRRRFSSERTFHTSQTSNAGLAYLGGQSVVGATGLPQVEAKYPALLFKQQLVDLIEKVYGMISDSVKKELNPLLELCIQDPRTSHSNLAKSNTNGLGQQNQLAHWLSIVKVLANYLDVLKANHVPSILVHKLFVQIFSLIDVQLFNRLLLRRECCSFSNGEYVKAGLAELKHWSDNATREFAGSAWEALKHIRQAVDFLVISLKPMRTLREIRADVCQALSIQQLERIVGMYLDDVNGSNTISAEFASSLKAAAREEANTVTTFSILLDDDSSIPFSLDDITKTMPIIEMADDDLLPFVRENPGFAFLLQRGE</sequence>
<gene>
    <name evidence="4" type="ORF">TRITD_3Bv1G145170</name>
</gene>
<evidence type="ECO:0000259" key="3">
    <source>
        <dbReference type="PROSITE" id="PS51126"/>
    </source>
</evidence>
<dbReference type="Proteomes" id="UP000324705">
    <property type="component" value="Chromosome 3B"/>
</dbReference>
<proteinExistence type="predicted"/>
<dbReference type="PANTHER" id="PTHR16027:SF6">
    <property type="entry name" value="DILUTE DOMAIN-CONTAINING PROTEIN"/>
    <property type="match status" value="1"/>
</dbReference>
<evidence type="ECO:0000256" key="2">
    <source>
        <dbReference type="SAM" id="MobiDB-lite"/>
    </source>
</evidence>
<feature type="coiled-coil region" evidence="1">
    <location>
        <begin position="15"/>
        <end position="42"/>
    </location>
</feature>